<evidence type="ECO:0000313" key="10">
    <source>
        <dbReference type="EMBL" id="QHU24090.1"/>
    </source>
</evidence>
<dbReference type="GO" id="GO:0003677">
    <property type="term" value="F:DNA binding"/>
    <property type="evidence" value="ECO:0007669"/>
    <property type="project" value="InterPro"/>
</dbReference>
<dbReference type="PRINTS" id="PR00726">
    <property type="entry name" value="LEXASERPTASE"/>
</dbReference>
<evidence type="ECO:0000256" key="4">
    <source>
        <dbReference type="ARBA" id="ARBA00022813"/>
    </source>
</evidence>
<keyword evidence="6" id="KW-0742">SOS response</keyword>
<comment type="similarity">
    <text evidence="1 7">Belongs to the peptidase S24 family.</text>
</comment>
<dbReference type="EC" id="2.7.7.7" evidence="9"/>
<dbReference type="PANTHER" id="PTHR33516">
    <property type="entry name" value="LEXA REPRESSOR"/>
    <property type="match status" value="1"/>
</dbReference>
<dbReference type="GO" id="GO:0016787">
    <property type="term" value="F:hydrolase activity"/>
    <property type="evidence" value="ECO:0007669"/>
    <property type="project" value="UniProtKB-KW"/>
</dbReference>
<keyword evidence="4 7" id="KW-0068">Autocatalytic cleavage</keyword>
<dbReference type="InterPro" id="IPR006197">
    <property type="entry name" value="Peptidase_S24_LexA"/>
</dbReference>
<dbReference type="SUPFAM" id="SSF51306">
    <property type="entry name" value="LexA/Signal peptidase"/>
    <property type="match status" value="1"/>
</dbReference>
<keyword evidence="9" id="KW-0548">Nucleotidyltransferase</keyword>
<accession>A0A6D1P278</accession>
<protein>
    <submittedName>
        <fullName evidence="9">Translesion error-prone DNA polymerase V autoproteolytic subunit</fullName>
        <ecNumber evidence="9">2.7.7.7</ecNumber>
    </submittedName>
    <submittedName>
        <fullName evidence="10">UmuD</fullName>
    </submittedName>
</protein>
<proteinExistence type="inferred from homology"/>
<keyword evidence="2" id="KW-0227">DNA damage</keyword>
<dbReference type="GO" id="GO:0003887">
    <property type="term" value="F:DNA-directed DNA polymerase activity"/>
    <property type="evidence" value="ECO:0007669"/>
    <property type="project" value="UniProtKB-EC"/>
</dbReference>
<sequence>MSTVYHRPADPSGDDSYVRPLFADRCQAGFPSPATDYAEQELDLNSYCISRPAATLFLRASGESMNQAGVQNGDLLVVDRAEKPQHGDIVIAEIDGEFTVKRLLLRPRPALEPVSDSREFRTLYPENICIFGVVTHVIHRTRGLR</sequence>
<dbReference type="RefSeq" id="WP_097498060.1">
    <property type="nucleotide sequence ID" value="NZ_AP022288.1"/>
</dbReference>
<dbReference type="CDD" id="cd06529">
    <property type="entry name" value="S24_LexA-like"/>
    <property type="match status" value="1"/>
</dbReference>
<dbReference type="PANTHER" id="PTHR33516:SF2">
    <property type="entry name" value="LEXA REPRESSOR-RELATED"/>
    <property type="match status" value="1"/>
</dbReference>
<dbReference type="Proteomes" id="UP001211064">
    <property type="component" value="Unassembled WGS sequence"/>
</dbReference>
<keyword evidence="3 7" id="KW-0378">Hydrolase</keyword>
<dbReference type="EMBL" id="JANWOR010000366">
    <property type="protein sequence ID" value="MDA4178463.1"/>
    <property type="molecule type" value="Genomic_DNA"/>
</dbReference>
<evidence type="ECO:0000256" key="1">
    <source>
        <dbReference type="ARBA" id="ARBA00007484"/>
    </source>
</evidence>
<keyword evidence="9" id="KW-0808">Transferase</keyword>
<evidence type="ECO:0000256" key="2">
    <source>
        <dbReference type="ARBA" id="ARBA00022763"/>
    </source>
</evidence>
<keyword evidence="5" id="KW-0234">DNA repair</keyword>
<dbReference type="InterPro" id="IPR050077">
    <property type="entry name" value="LexA_repressor"/>
</dbReference>
<evidence type="ECO:0000313" key="9">
    <source>
        <dbReference type="EMBL" id="MDA4178463.1"/>
    </source>
</evidence>
<reference evidence="9" key="2">
    <citation type="submission" date="2022-08" db="EMBL/GenBank/DDBJ databases">
        <title>Genome sequencing of human pathogens.</title>
        <authorList>
            <person name="Cao X."/>
        </authorList>
    </citation>
    <scope>NUCLEOTIDE SEQUENCE</scope>
    <source>
        <strain evidence="9">EC16126</strain>
    </source>
</reference>
<evidence type="ECO:0000256" key="7">
    <source>
        <dbReference type="RuleBase" id="RU003991"/>
    </source>
</evidence>
<dbReference type="InterPro" id="IPR015927">
    <property type="entry name" value="Peptidase_S24_S26A/B/C"/>
</dbReference>
<dbReference type="InterPro" id="IPR039418">
    <property type="entry name" value="LexA-like"/>
</dbReference>
<dbReference type="NCBIfam" id="NF007621">
    <property type="entry name" value="PRK10276.1"/>
    <property type="match status" value="1"/>
</dbReference>
<dbReference type="AlphaFoldDB" id="A0A6D1P278"/>
<evidence type="ECO:0000256" key="6">
    <source>
        <dbReference type="ARBA" id="ARBA00023236"/>
    </source>
</evidence>
<geneLocation type="plasmid" evidence="10">
    <name>pFII-FIB</name>
</geneLocation>
<name>A0A6D1P278_ECOLX</name>
<dbReference type="Pfam" id="PF00717">
    <property type="entry name" value="Peptidase_S24"/>
    <property type="match status" value="1"/>
</dbReference>
<evidence type="ECO:0000256" key="3">
    <source>
        <dbReference type="ARBA" id="ARBA00022801"/>
    </source>
</evidence>
<dbReference type="Gene3D" id="2.10.109.10">
    <property type="entry name" value="Umud Fragment, subunit A"/>
    <property type="match status" value="1"/>
</dbReference>
<dbReference type="EMBL" id="MN783745">
    <property type="protein sequence ID" value="QHU24090.1"/>
    <property type="molecule type" value="Genomic_DNA"/>
</dbReference>
<feature type="domain" description="Peptidase S24/S26A/S26B/S26C" evidence="8">
    <location>
        <begin position="20"/>
        <end position="134"/>
    </location>
</feature>
<dbReference type="InterPro" id="IPR036286">
    <property type="entry name" value="LexA/Signal_pep-like_sf"/>
</dbReference>
<reference evidence="10" key="1">
    <citation type="journal article" date="2020" name="Antimicrob. Agents Chemother.">
        <title>A multi-species bunch of VIM-1 carbapenemase producing Enterobacterales linked by a novel, highly conjugative and broad-host range IncA plasmid, menaces the re-emergence of VIM-1.</title>
        <authorList>
            <person name="Arcari G."/>
            <person name="Di Lella F.M."/>
            <person name="Bibbolino G."/>
            <person name="Mengoni F."/>
            <person name="Beccaccioli M."/>
            <person name="Antonelli G."/>
            <person name="Faino L."/>
            <person name="Carattoli A."/>
        </authorList>
    </citation>
    <scope>NUCLEOTIDE SEQUENCE</scope>
    <source>
        <plasmid evidence="10">pFII-FIB</plasmid>
    </source>
</reference>
<dbReference type="GO" id="GO:0006355">
    <property type="term" value="P:regulation of DNA-templated transcription"/>
    <property type="evidence" value="ECO:0007669"/>
    <property type="project" value="InterPro"/>
</dbReference>
<dbReference type="GO" id="GO:0006281">
    <property type="term" value="P:DNA repair"/>
    <property type="evidence" value="ECO:0007669"/>
    <property type="project" value="UniProtKB-KW"/>
</dbReference>
<organism evidence="10">
    <name type="scientific">Escherichia coli</name>
    <dbReference type="NCBI Taxonomy" id="562"/>
    <lineage>
        <taxon>Bacteria</taxon>
        <taxon>Pseudomonadati</taxon>
        <taxon>Pseudomonadota</taxon>
        <taxon>Gammaproteobacteria</taxon>
        <taxon>Enterobacterales</taxon>
        <taxon>Enterobacteriaceae</taxon>
        <taxon>Escherichia</taxon>
    </lineage>
</organism>
<evidence type="ECO:0000256" key="5">
    <source>
        <dbReference type="ARBA" id="ARBA00023204"/>
    </source>
</evidence>
<gene>
    <name evidence="9" type="primary">umuD</name>
    <name evidence="9" type="ORF">NY836_13840</name>
</gene>
<keyword evidence="10" id="KW-0614">Plasmid</keyword>
<evidence type="ECO:0000259" key="8">
    <source>
        <dbReference type="Pfam" id="PF00717"/>
    </source>
</evidence>
<dbReference type="GO" id="GO:0009432">
    <property type="term" value="P:SOS response"/>
    <property type="evidence" value="ECO:0007669"/>
    <property type="project" value="UniProtKB-KW"/>
</dbReference>